<name>A0A165UFB9_9AGAM</name>
<protein>
    <submittedName>
        <fullName evidence="1">Uncharacterized protein</fullName>
    </submittedName>
</protein>
<dbReference type="EMBL" id="KV425559">
    <property type="protein sequence ID" value="KZT28064.1"/>
    <property type="molecule type" value="Genomic_DNA"/>
</dbReference>
<sequence>MRELFRGEHWSLRSHPFALGQLCKDVLNEGRVGSSLSVNCYMQCTNAELYQAAGAHFPLRKMDCILVDDP</sequence>
<reference evidence="1 2" key="1">
    <citation type="journal article" date="2016" name="Mol. Biol. Evol.">
        <title>Comparative Genomics of Early-Diverging Mushroom-Forming Fungi Provides Insights into the Origins of Lignocellulose Decay Capabilities.</title>
        <authorList>
            <person name="Nagy L.G."/>
            <person name="Riley R."/>
            <person name="Tritt A."/>
            <person name="Adam C."/>
            <person name="Daum C."/>
            <person name="Floudas D."/>
            <person name="Sun H."/>
            <person name="Yadav J.S."/>
            <person name="Pangilinan J."/>
            <person name="Larsson K.H."/>
            <person name="Matsuura K."/>
            <person name="Barry K."/>
            <person name="Labutti K."/>
            <person name="Kuo R."/>
            <person name="Ohm R.A."/>
            <person name="Bhattacharya S.S."/>
            <person name="Shirouzu T."/>
            <person name="Yoshinaga Y."/>
            <person name="Martin F.M."/>
            <person name="Grigoriev I.V."/>
            <person name="Hibbett D.S."/>
        </authorList>
    </citation>
    <scope>NUCLEOTIDE SEQUENCE [LARGE SCALE GENOMIC DNA]</scope>
    <source>
        <strain evidence="1 2">HHB14362 ss-1</strain>
    </source>
</reference>
<evidence type="ECO:0000313" key="2">
    <source>
        <dbReference type="Proteomes" id="UP000076761"/>
    </source>
</evidence>
<proteinExistence type="predicted"/>
<organism evidence="1 2">
    <name type="scientific">Neolentinus lepideus HHB14362 ss-1</name>
    <dbReference type="NCBI Taxonomy" id="1314782"/>
    <lineage>
        <taxon>Eukaryota</taxon>
        <taxon>Fungi</taxon>
        <taxon>Dikarya</taxon>
        <taxon>Basidiomycota</taxon>
        <taxon>Agaricomycotina</taxon>
        <taxon>Agaricomycetes</taxon>
        <taxon>Gloeophyllales</taxon>
        <taxon>Gloeophyllaceae</taxon>
        <taxon>Neolentinus</taxon>
    </lineage>
</organism>
<keyword evidence="2" id="KW-1185">Reference proteome</keyword>
<dbReference type="AlphaFoldDB" id="A0A165UFB9"/>
<gene>
    <name evidence="1" type="ORF">NEOLEDRAFT_1130021</name>
</gene>
<evidence type="ECO:0000313" key="1">
    <source>
        <dbReference type="EMBL" id="KZT28064.1"/>
    </source>
</evidence>
<dbReference type="Proteomes" id="UP000076761">
    <property type="component" value="Unassembled WGS sequence"/>
</dbReference>
<accession>A0A165UFB9</accession>
<dbReference type="InParanoid" id="A0A165UFB9"/>